<comment type="catalytic activity">
    <reaction evidence="5">
        <text>a 3-(all-trans-polyprenyl)benzene-1,2-diol + S-adenosyl-L-methionine = a 2-methoxy-6-(all-trans-polyprenyl)phenol + S-adenosyl-L-homocysteine + H(+)</text>
        <dbReference type="Rhea" id="RHEA:31411"/>
        <dbReference type="Rhea" id="RHEA-COMP:9550"/>
        <dbReference type="Rhea" id="RHEA-COMP:9551"/>
        <dbReference type="ChEBI" id="CHEBI:15378"/>
        <dbReference type="ChEBI" id="CHEBI:57856"/>
        <dbReference type="ChEBI" id="CHEBI:59789"/>
        <dbReference type="ChEBI" id="CHEBI:62729"/>
        <dbReference type="ChEBI" id="CHEBI:62731"/>
        <dbReference type="EC" id="2.1.1.222"/>
    </reaction>
</comment>
<dbReference type="PANTHER" id="PTHR43464:SF19">
    <property type="entry name" value="UBIQUINONE BIOSYNTHESIS O-METHYLTRANSFERASE, MITOCHONDRIAL"/>
    <property type="match status" value="1"/>
</dbReference>
<dbReference type="GO" id="GO:0061542">
    <property type="term" value="F:3-demethylubiquinol 3-O-methyltransferase activity"/>
    <property type="evidence" value="ECO:0007669"/>
    <property type="project" value="UniProtKB-UniRule"/>
</dbReference>
<gene>
    <name evidence="5" type="primary">ubiG</name>
    <name evidence="6" type="ORF">COB13_07235</name>
</gene>
<name>A0A2A4Z3P8_9PROT</name>
<dbReference type="CDD" id="cd02440">
    <property type="entry name" value="AdoMet_MTases"/>
    <property type="match status" value="1"/>
</dbReference>
<evidence type="ECO:0000256" key="4">
    <source>
        <dbReference type="ARBA" id="ARBA00022691"/>
    </source>
</evidence>
<dbReference type="GO" id="GO:0010420">
    <property type="term" value="F:polyprenyldihydroxybenzoate methyltransferase activity"/>
    <property type="evidence" value="ECO:0007669"/>
    <property type="project" value="InterPro"/>
</dbReference>
<dbReference type="InterPro" id="IPR029063">
    <property type="entry name" value="SAM-dependent_MTases_sf"/>
</dbReference>
<feature type="binding site" evidence="5">
    <location>
        <position position="42"/>
    </location>
    <ligand>
        <name>S-adenosyl-L-methionine</name>
        <dbReference type="ChEBI" id="CHEBI:59789"/>
    </ligand>
</feature>
<reference evidence="6" key="2">
    <citation type="journal article" date="2018" name="ISME J.">
        <title>A dynamic microbial community with high functional redundancy inhabits the cold, oxic subseafloor aquifer.</title>
        <authorList>
            <person name="Tully B.J."/>
            <person name="Wheat C.G."/>
            <person name="Glazer B.T."/>
            <person name="Huber J.A."/>
        </authorList>
    </citation>
    <scope>NUCLEOTIDE SEQUENCE</scope>
    <source>
        <strain evidence="6">NORP83</strain>
    </source>
</reference>
<comment type="function">
    <text evidence="5">O-methyltransferase that catalyzes the 2 O-methylation steps in the ubiquinone biosynthetic pathway.</text>
</comment>
<keyword evidence="1 5" id="KW-0489">Methyltransferase</keyword>
<keyword evidence="3 5" id="KW-0831">Ubiquinone biosynthesis</keyword>
<dbReference type="PANTHER" id="PTHR43464">
    <property type="entry name" value="METHYLTRANSFERASE"/>
    <property type="match status" value="1"/>
</dbReference>
<evidence type="ECO:0000256" key="5">
    <source>
        <dbReference type="HAMAP-Rule" id="MF_00472"/>
    </source>
</evidence>
<comment type="similarity">
    <text evidence="5">Belongs to the methyltransferase superfamily. UbiG/COQ3 family.</text>
</comment>
<dbReference type="EMBL" id="NVUS01000007">
    <property type="protein sequence ID" value="PCJ01647.1"/>
    <property type="molecule type" value="Genomic_DNA"/>
</dbReference>
<dbReference type="UniPathway" id="UPA00232"/>
<feature type="binding site" evidence="5">
    <location>
        <position position="77"/>
    </location>
    <ligand>
        <name>S-adenosyl-L-methionine</name>
        <dbReference type="ChEBI" id="CHEBI:59789"/>
    </ligand>
</feature>
<dbReference type="EC" id="2.1.1.64" evidence="5"/>
<sequence length="254" mass="28372">MTQAAKSTTINPDDVANFVKIAEQWWDPKGKFAPLHKFNPIRLNYIRTKIFEHFKLEAADGFDPRAPYKGLRMLDIGCGGGLLTEPIFKLGAEIIGADAAEKNVKIAGAHAMEQGLEIDYRATTSEDLEAEGEKFDVILNMEVIEHVADVPLFLDSCAKMLKPGGIMFIATLNRNLKSFAMAIVGVEYVLGWLPKGTHVWSQFIVPKELQDMVEALDLKMIDETGVKYNPLSDRFSLADDMSINYIQLFSRADE</sequence>
<proteinExistence type="inferred from homology"/>
<feature type="binding site" evidence="5">
    <location>
        <position position="141"/>
    </location>
    <ligand>
        <name>S-adenosyl-L-methionine</name>
        <dbReference type="ChEBI" id="CHEBI:59789"/>
    </ligand>
</feature>
<dbReference type="SUPFAM" id="SSF53335">
    <property type="entry name" value="S-adenosyl-L-methionine-dependent methyltransferases"/>
    <property type="match status" value="1"/>
</dbReference>
<evidence type="ECO:0000256" key="3">
    <source>
        <dbReference type="ARBA" id="ARBA00022688"/>
    </source>
</evidence>
<reference key="1">
    <citation type="submission" date="2017-08" db="EMBL/GenBank/DDBJ databases">
        <title>A dynamic microbial community with high functional redundancy inhabits the cold, oxic subseafloor aquifer.</title>
        <authorList>
            <person name="Tully B.J."/>
            <person name="Wheat C.G."/>
            <person name="Glazer B.T."/>
            <person name="Huber J.A."/>
        </authorList>
    </citation>
    <scope>NUCLEOTIDE SEQUENCE [LARGE SCALE GENOMIC DNA]</scope>
</reference>
<dbReference type="Pfam" id="PF13489">
    <property type="entry name" value="Methyltransf_23"/>
    <property type="match status" value="1"/>
</dbReference>
<accession>A0A2A4Z3P8</accession>
<dbReference type="InterPro" id="IPR010233">
    <property type="entry name" value="UbiG_MeTrfase"/>
</dbReference>
<keyword evidence="2 5" id="KW-0808">Transferase</keyword>
<dbReference type="GO" id="GO:0032259">
    <property type="term" value="P:methylation"/>
    <property type="evidence" value="ECO:0007669"/>
    <property type="project" value="UniProtKB-KW"/>
</dbReference>
<feature type="binding site" evidence="5">
    <location>
        <position position="98"/>
    </location>
    <ligand>
        <name>S-adenosyl-L-methionine</name>
        <dbReference type="ChEBI" id="CHEBI:59789"/>
    </ligand>
</feature>
<evidence type="ECO:0000313" key="6">
    <source>
        <dbReference type="EMBL" id="PCJ01647.1"/>
    </source>
</evidence>
<comment type="catalytic activity">
    <reaction evidence="5">
        <text>a 3-demethylubiquinol + S-adenosyl-L-methionine = a ubiquinol + S-adenosyl-L-homocysteine + H(+)</text>
        <dbReference type="Rhea" id="RHEA:44380"/>
        <dbReference type="Rhea" id="RHEA-COMP:9566"/>
        <dbReference type="Rhea" id="RHEA-COMP:10914"/>
        <dbReference type="ChEBI" id="CHEBI:15378"/>
        <dbReference type="ChEBI" id="CHEBI:17976"/>
        <dbReference type="ChEBI" id="CHEBI:57856"/>
        <dbReference type="ChEBI" id="CHEBI:59789"/>
        <dbReference type="ChEBI" id="CHEBI:84422"/>
        <dbReference type="EC" id="2.1.1.64"/>
    </reaction>
</comment>
<dbReference type="NCBIfam" id="TIGR01983">
    <property type="entry name" value="UbiG"/>
    <property type="match status" value="1"/>
</dbReference>
<dbReference type="HAMAP" id="MF_00472">
    <property type="entry name" value="UbiG"/>
    <property type="match status" value="1"/>
</dbReference>
<dbReference type="AlphaFoldDB" id="A0A2A4Z3P8"/>
<comment type="caution">
    <text evidence="6">The sequence shown here is derived from an EMBL/GenBank/DDBJ whole genome shotgun (WGS) entry which is preliminary data.</text>
</comment>
<protein>
    <recommendedName>
        <fullName evidence="5">Ubiquinone biosynthesis O-methyltransferase</fullName>
    </recommendedName>
    <alternativeName>
        <fullName evidence="5">2-polyprenyl-6-hydroxyphenol methylase</fullName>
        <ecNumber evidence="5">2.1.1.222</ecNumber>
    </alternativeName>
    <alternativeName>
        <fullName evidence="5">3-demethylubiquinone 3-O-methyltransferase</fullName>
        <ecNumber evidence="5">2.1.1.64</ecNumber>
    </alternativeName>
</protein>
<evidence type="ECO:0000256" key="1">
    <source>
        <dbReference type="ARBA" id="ARBA00022603"/>
    </source>
</evidence>
<organism evidence="6">
    <name type="scientific">OCS116 cluster bacterium</name>
    <dbReference type="NCBI Taxonomy" id="2030921"/>
    <lineage>
        <taxon>Bacteria</taxon>
        <taxon>Pseudomonadati</taxon>
        <taxon>Pseudomonadota</taxon>
        <taxon>Alphaproteobacteria</taxon>
        <taxon>OCS116 cluster</taxon>
    </lineage>
</organism>
<keyword evidence="4 5" id="KW-0949">S-adenosyl-L-methionine</keyword>
<dbReference type="Gene3D" id="3.40.50.150">
    <property type="entry name" value="Vaccinia Virus protein VP39"/>
    <property type="match status" value="1"/>
</dbReference>
<comment type="pathway">
    <text evidence="5">Cofactor biosynthesis; ubiquinone biosynthesis.</text>
</comment>
<dbReference type="EC" id="2.1.1.222" evidence="5"/>
<dbReference type="GO" id="GO:0102208">
    <property type="term" value="F:2-polyprenyl-6-hydroxyphenol methylase activity"/>
    <property type="evidence" value="ECO:0007669"/>
    <property type="project" value="UniProtKB-EC"/>
</dbReference>
<evidence type="ECO:0000256" key="2">
    <source>
        <dbReference type="ARBA" id="ARBA00022679"/>
    </source>
</evidence>